<dbReference type="Gene3D" id="3.30.1360.20">
    <property type="entry name" value="Transcriptional coactivator/pterin dehydratase"/>
    <property type="match status" value="1"/>
</dbReference>
<evidence type="ECO:0000256" key="3">
    <source>
        <dbReference type="ARBA" id="ARBA00013252"/>
    </source>
</evidence>
<dbReference type="Proteomes" id="UP001153618">
    <property type="component" value="Unassembled WGS sequence"/>
</dbReference>
<dbReference type="CDD" id="cd06223">
    <property type="entry name" value="PRTases_typeI"/>
    <property type="match status" value="1"/>
</dbReference>
<feature type="domain" description="Phosphoribosyltransferase" evidence="6">
    <location>
        <begin position="44"/>
        <end position="198"/>
    </location>
</feature>
<dbReference type="Gene3D" id="3.40.50.2020">
    <property type="match status" value="1"/>
</dbReference>
<accession>A0A9W4I053</accession>
<dbReference type="EMBL" id="CAJVOS010000049">
    <property type="protein sequence ID" value="CAG8198699.1"/>
    <property type="molecule type" value="Genomic_DNA"/>
</dbReference>
<dbReference type="InterPro" id="IPR000836">
    <property type="entry name" value="PRTase_dom"/>
</dbReference>
<dbReference type="GO" id="GO:0006729">
    <property type="term" value="P:tetrahydrobiopterin biosynthetic process"/>
    <property type="evidence" value="ECO:0007669"/>
    <property type="project" value="InterPro"/>
</dbReference>
<dbReference type="PANTHER" id="PTHR12599:SF0">
    <property type="entry name" value="PTERIN-4-ALPHA-CARBINOLAMINE DEHYDRATASE"/>
    <property type="match status" value="1"/>
</dbReference>
<comment type="caution">
    <text evidence="7">The sequence shown here is derived from an EMBL/GenBank/DDBJ whole genome shotgun (WGS) entry which is preliminary data.</text>
</comment>
<dbReference type="OrthoDB" id="277398at2759"/>
<evidence type="ECO:0000256" key="4">
    <source>
        <dbReference type="ARBA" id="ARBA00023239"/>
    </source>
</evidence>
<dbReference type="SUPFAM" id="SSF53271">
    <property type="entry name" value="PRTase-like"/>
    <property type="match status" value="1"/>
</dbReference>
<comment type="similarity">
    <text evidence="2">Belongs to the pterin-4-alpha-carbinolamine dehydratase family.</text>
</comment>
<reference evidence="7" key="1">
    <citation type="submission" date="2021-07" db="EMBL/GenBank/DDBJ databases">
        <authorList>
            <person name="Branca A.L. A."/>
        </authorList>
    </citation>
    <scope>NUCLEOTIDE SEQUENCE</scope>
</reference>
<dbReference type="InterPro" id="IPR001533">
    <property type="entry name" value="Pterin_deHydtase"/>
</dbReference>
<protein>
    <recommendedName>
        <fullName evidence="3">4a-hydroxytetrahydrobiopterin dehydratase</fullName>
        <ecNumber evidence="3">4.2.1.96</ecNumber>
    </recommendedName>
    <alternativeName>
        <fullName evidence="5">4-alpha-hydroxy-tetrahydropterin dehydratase</fullName>
    </alternativeName>
</protein>
<dbReference type="Pfam" id="PF14681">
    <property type="entry name" value="UPRTase"/>
    <property type="match status" value="1"/>
</dbReference>
<dbReference type="Pfam" id="PF01329">
    <property type="entry name" value="Pterin_4a"/>
    <property type="match status" value="1"/>
</dbReference>
<evidence type="ECO:0000313" key="7">
    <source>
        <dbReference type="EMBL" id="CAG8198699.1"/>
    </source>
</evidence>
<dbReference type="EC" id="4.2.1.96" evidence="3"/>
<name>A0A9W4I053_PENOL</name>
<dbReference type="PANTHER" id="PTHR12599">
    <property type="entry name" value="PTERIN-4-ALPHA-CARBINOLAMINE DEHYDRATASE"/>
    <property type="match status" value="1"/>
</dbReference>
<proteinExistence type="inferred from homology"/>
<organism evidence="7 8">
    <name type="scientific">Penicillium olsonii</name>
    <dbReference type="NCBI Taxonomy" id="99116"/>
    <lineage>
        <taxon>Eukaryota</taxon>
        <taxon>Fungi</taxon>
        <taxon>Dikarya</taxon>
        <taxon>Ascomycota</taxon>
        <taxon>Pezizomycotina</taxon>
        <taxon>Eurotiomycetes</taxon>
        <taxon>Eurotiomycetidae</taxon>
        <taxon>Eurotiales</taxon>
        <taxon>Aspergillaceae</taxon>
        <taxon>Penicillium</taxon>
    </lineage>
</organism>
<evidence type="ECO:0000313" key="8">
    <source>
        <dbReference type="Proteomes" id="UP001153618"/>
    </source>
</evidence>
<keyword evidence="8" id="KW-1185">Reference proteome</keyword>
<dbReference type="InterPro" id="IPR036428">
    <property type="entry name" value="PCD_sf"/>
</dbReference>
<evidence type="ECO:0000259" key="6">
    <source>
        <dbReference type="Pfam" id="PF14681"/>
    </source>
</evidence>
<sequence>MTIATIIEAHQTPSLEKIWTNFCSPTSTPRIMQDAVHGITQEIVLAAKSHDKALGGSTTMIPILRGALPMFVAAQPLLSSSCILVRCSKTKGTEDVVVDWLGREPFPAAPDDGKIVILDTIIATGDTVVKLCEELYEMSAEPGSVAVWCCYAAPDALARIAACPVVEYVVVGKKAERCDERGYLVPYTNGDIGDKIYGVSKEVVPATVVGSKSVISEVRELLVESGGGWRLTEDGRAIERDFQFSGFQKAWTFMGQVADMATQLRHHPEWTNVGRSSSPIASVLTIEGLRKGLYPLDNPPVQMLDGIGSGHGSDM</sequence>
<keyword evidence="4" id="KW-0456">Lyase</keyword>
<dbReference type="GO" id="GO:0008124">
    <property type="term" value="F:4-alpha-hydroxytetrahydrobiopterin dehydratase activity"/>
    <property type="evidence" value="ECO:0007669"/>
    <property type="project" value="UniProtKB-EC"/>
</dbReference>
<dbReference type="SUPFAM" id="SSF55248">
    <property type="entry name" value="PCD-like"/>
    <property type="match status" value="1"/>
</dbReference>
<comment type="catalytic activity">
    <reaction evidence="1">
        <text>(4aS,6R)-4a-hydroxy-L-erythro-5,6,7,8-tetrahydrobiopterin = (6R)-L-erythro-6,7-dihydrobiopterin + H2O</text>
        <dbReference type="Rhea" id="RHEA:11920"/>
        <dbReference type="ChEBI" id="CHEBI:15377"/>
        <dbReference type="ChEBI" id="CHEBI:15642"/>
        <dbReference type="ChEBI" id="CHEBI:43120"/>
        <dbReference type="EC" id="4.2.1.96"/>
    </reaction>
</comment>
<gene>
    <name evidence="7" type="ORF">POLS_LOCUS7474</name>
</gene>
<evidence type="ECO:0000256" key="1">
    <source>
        <dbReference type="ARBA" id="ARBA00001554"/>
    </source>
</evidence>
<evidence type="ECO:0000256" key="2">
    <source>
        <dbReference type="ARBA" id="ARBA00006472"/>
    </source>
</evidence>
<dbReference type="InterPro" id="IPR029057">
    <property type="entry name" value="PRTase-like"/>
</dbReference>
<dbReference type="AlphaFoldDB" id="A0A9W4I053"/>
<evidence type="ECO:0000256" key="5">
    <source>
        <dbReference type="ARBA" id="ARBA00030497"/>
    </source>
</evidence>